<name>A0A3S3R082_9FLAO</name>
<keyword evidence="4" id="KW-1134">Transmembrane beta strand</keyword>
<comment type="similarity">
    <text evidence="2">Belongs to the outer membrane factor (OMF) (TC 1.B.17) family.</text>
</comment>
<evidence type="ECO:0000256" key="3">
    <source>
        <dbReference type="ARBA" id="ARBA00022448"/>
    </source>
</evidence>
<dbReference type="InterPro" id="IPR051906">
    <property type="entry name" value="TolC-like"/>
</dbReference>
<evidence type="ECO:0000256" key="4">
    <source>
        <dbReference type="ARBA" id="ARBA00022452"/>
    </source>
</evidence>
<evidence type="ECO:0000256" key="6">
    <source>
        <dbReference type="ARBA" id="ARBA00023136"/>
    </source>
</evidence>
<dbReference type="InterPro" id="IPR003423">
    <property type="entry name" value="OMP_efflux"/>
</dbReference>
<evidence type="ECO:0000313" key="9">
    <source>
        <dbReference type="Proteomes" id="UP000287527"/>
    </source>
</evidence>
<proteinExistence type="inferred from homology"/>
<accession>A0A3S3R082</accession>
<dbReference type="GO" id="GO:0015288">
    <property type="term" value="F:porin activity"/>
    <property type="evidence" value="ECO:0007669"/>
    <property type="project" value="TreeGrafter"/>
</dbReference>
<comment type="subcellular location">
    <subcellularLocation>
        <location evidence="1">Cell outer membrane</location>
    </subcellularLocation>
</comment>
<dbReference type="SUPFAM" id="SSF56954">
    <property type="entry name" value="Outer membrane efflux proteins (OEP)"/>
    <property type="match status" value="1"/>
</dbReference>
<keyword evidence="3" id="KW-0813">Transport</keyword>
<keyword evidence="5" id="KW-0812">Transmembrane</keyword>
<dbReference type="AlphaFoldDB" id="A0A3S3R082"/>
<reference evidence="8 9" key="1">
    <citation type="submission" date="2019-01" db="EMBL/GenBank/DDBJ databases">
        <title>Flavobacterium sp. nov.,isolated from freshwater.</title>
        <authorList>
            <person name="Zhang R."/>
            <person name="Du Z.-J."/>
        </authorList>
    </citation>
    <scope>NUCLEOTIDE SEQUENCE [LARGE SCALE GENOMIC DNA]</scope>
    <source>
        <strain evidence="8 9">1E403</strain>
    </source>
</reference>
<dbReference type="PANTHER" id="PTHR30026:SF23">
    <property type="entry name" value="TO APRF-PUTATIVE OUTER MEMBRANE EFFLUX PROTEIN OR SECRETED ALKALINE PHOSPHATASE-RELATED"/>
    <property type="match status" value="1"/>
</dbReference>
<dbReference type="GO" id="GO:0015562">
    <property type="term" value="F:efflux transmembrane transporter activity"/>
    <property type="evidence" value="ECO:0007669"/>
    <property type="project" value="InterPro"/>
</dbReference>
<dbReference type="GO" id="GO:1990281">
    <property type="term" value="C:efflux pump complex"/>
    <property type="evidence" value="ECO:0007669"/>
    <property type="project" value="TreeGrafter"/>
</dbReference>
<dbReference type="EMBL" id="SBII01000005">
    <property type="protein sequence ID" value="RWX00335.1"/>
    <property type="molecule type" value="Genomic_DNA"/>
</dbReference>
<dbReference type="PANTHER" id="PTHR30026">
    <property type="entry name" value="OUTER MEMBRANE PROTEIN TOLC"/>
    <property type="match status" value="1"/>
</dbReference>
<protein>
    <submittedName>
        <fullName evidence="8">TolC family protein</fullName>
    </submittedName>
</protein>
<dbReference type="RefSeq" id="WP_128389564.1">
    <property type="nucleotide sequence ID" value="NZ_SBII01000005.1"/>
</dbReference>
<dbReference type="OrthoDB" id="916581at2"/>
<sequence>MYPKNWIIPRSLKSYCSLASLSIFLSVTYSTQLRAQQPHKISLAKALSIAKANNQVILKSQINKELSEDNITETKNLRLPEIDLHGLYSRITNLTEFKGGFLQDKAVIKTIPEIYDISSSFRMPIYEGNKINNTIKKAKYEREIANLNVEKTENDIQLGVAVIFLEIYKMIKLQEIIEESIKEEQERLKEVKAFNTHGTVTKNEVLRAELQLSDRELNALTNEKNMSIALFELKTLLQLPEDEEMVIDTTAVLESEAMISEYNYYLDKTMKNEPMQIAGQEIEIRKAERDIVKSNYYPKISFFGNYNLRYPNYMFFPPSPYLYSLGQVGIELTYNLSGLYKNRSRVKSANLKIAAQQTELEIIKNEEKNRLFKNYTQHQEIADKLPVADKALELAIENYRIVKLKYLNQLVLITEMVDADNALLQARYNKIALNIDVVVKRYELLHTAGILNK</sequence>
<dbReference type="GO" id="GO:0009279">
    <property type="term" value="C:cell outer membrane"/>
    <property type="evidence" value="ECO:0007669"/>
    <property type="project" value="UniProtKB-SubCell"/>
</dbReference>
<keyword evidence="9" id="KW-1185">Reference proteome</keyword>
<dbReference type="Proteomes" id="UP000287527">
    <property type="component" value="Unassembled WGS sequence"/>
</dbReference>
<evidence type="ECO:0000256" key="1">
    <source>
        <dbReference type="ARBA" id="ARBA00004442"/>
    </source>
</evidence>
<keyword evidence="6" id="KW-0472">Membrane</keyword>
<comment type="caution">
    <text evidence="8">The sequence shown here is derived from an EMBL/GenBank/DDBJ whole genome shotgun (WGS) entry which is preliminary data.</text>
</comment>
<gene>
    <name evidence="8" type="ORF">EPI11_08640</name>
</gene>
<keyword evidence="7" id="KW-0998">Cell outer membrane</keyword>
<evidence type="ECO:0000256" key="5">
    <source>
        <dbReference type="ARBA" id="ARBA00022692"/>
    </source>
</evidence>
<evidence type="ECO:0000256" key="7">
    <source>
        <dbReference type="ARBA" id="ARBA00023237"/>
    </source>
</evidence>
<dbReference type="Pfam" id="PF02321">
    <property type="entry name" value="OEP"/>
    <property type="match status" value="1"/>
</dbReference>
<evidence type="ECO:0000313" key="8">
    <source>
        <dbReference type="EMBL" id="RWX00335.1"/>
    </source>
</evidence>
<dbReference type="Gene3D" id="1.20.1600.10">
    <property type="entry name" value="Outer membrane efflux proteins (OEP)"/>
    <property type="match status" value="1"/>
</dbReference>
<evidence type="ECO:0000256" key="2">
    <source>
        <dbReference type="ARBA" id="ARBA00007613"/>
    </source>
</evidence>
<organism evidence="8 9">
    <name type="scientific">Flavobacterium cerinum</name>
    <dbReference type="NCBI Taxonomy" id="2502784"/>
    <lineage>
        <taxon>Bacteria</taxon>
        <taxon>Pseudomonadati</taxon>
        <taxon>Bacteroidota</taxon>
        <taxon>Flavobacteriia</taxon>
        <taxon>Flavobacteriales</taxon>
        <taxon>Flavobacteriaceae</taxon>
        <taxon>Flavobacterium</taxon>
    </lineage>
</organism>